<evidence type="ECO:0000313" key="2">
    <source>
        <dbReference type="EMBL" id="KAK9949550.1"/>
    </source>
</evidence>
<dbReference type="EMBL" id="JBEDUW010000001">
    <property type="protein sequence ID" value="KAK9949550.1"/>
    <property type="molecule type" value="Genomic_DNA"/>
</dbReference>
<evidence type="ECO:0000313" key="3">
    <source>
        <dbReference type="Proteomes" id="UP001457282"/>
    </source>
</evidence>
<reference evidence="2 3" key="1">
    <citation type="journal article" date="2023" name="G3 (Bethesda)">
        <title>A chromosome-length genome assembly and annotation of blackberry (Rubus argutus, cv. 'Hillquist').</title>
        <authorList>
            <person name="Bruna T."/>
            <person name="Aryal R."/>
            <person name="Dudchenko O."/>
            <person name="Sargent D.J."/>
            <person name="Mead D."/>
            <person name="Buti M."/>
            <person name="Cavallini A."/>
            <person name="Hytonen T."/>
            <person name="Andres J."/>
            <person name="Pham M."/>
            <person name="Weisz D."/>
            <person name="Mascagni F."/>
            <person name="Usai G."/>
            <person name="Natali L."/>
            <person name="Bassil N."/>
            <person name="Fernandez G.E."/>
            <person name="Lomsadze A."/>
            <person name="Armour M."/>
            <person name="Olukolu B."/>
            <person name="Poorten T."/>
            <person name="Britton C."/>
            <person name="Davik J."/>
            <person name="Ashrafi H."/>
            <person name="Aiden E.L."/>
            <person name="Borodovsky M."/>
            <person name="Worthington M."/>
        </authorList>
    </citation>
    <scope>NUCLEOTIDE SEQUENCE [LARGE SCALE GENOMIC DNA]</scope>
    <source>
        <strain evidence="2">PI 553951</strain>
    </source>
</reference>
<gene>
    <name evidence="2" type="ORF">M0R45_005067</name>
</gene>
<evidence type="ECO:0000256" key="1">
    <source>
        <dbReference type="SAM" id="MobiDB-lite"/>
    </source>
</evidence>
<feature type="compositionally biased region" description="Basic and acidic residues" evidence="1">
    <location>
        <begin position="54"/>
        <end position="66"/>
    </location>
</feature>
<feature type="region of interest" description="Disordered" evidence="1">
    <location>
        <begin position="35"/>
        <end position="66"/>
    </location>
</feature>
<sequence>MNQRSIQGDETAMRKCKTAVVRRWSTGRGIVADRSNPSSVPIDRSLIASTGRPGPERIVDQSRHSRRPVDIRTKLKAIVPSTGRGTCRPNGLAETAIKMVSNGNEDVGNAHQSSSLCLGARSIAYSYTYSSEARLHPIFPTQQLVTGYEPSISYLSVFGCANYVPIRRHNVFRWVLIDE</sequence>
<keyword evidence="3" id="KW-1185">Reference proteome</keyword>
<proteinExistence type="predicted"/>
<dbReference type="Proteomes" id="UP001457282">
    <property type="component" value="Unassembled WGS sequence"/>
</dbReference>
<comment type="caution">
    <text evidence="2">The sequence shown here is derived from an EMBL/GenBank/DDBJ whole genome shotgun (WGS) entry which is preliminary data.</text>
</comment>
<protein>
    <submittedName>
        <fullName evidence="2">Uncharacterized protein</fullName>
    </submittedName>
</protein>
<dbReference type="AlphaFoldDB" id="A0AAW1YLJ3"/>
<name>A0AAW1YLJ3_RUBAR</name>
<accession>A0AAW1YLJ3</accession>
<organism evidence="2 3">
    <name type="scientific">Rubus argutus</name>
    <name type="common">Southern blackberry</name>
    <dbReference type="NCBI Taxonomy" id="59490"/>
    <lineage>
        <taxon>Eukaryota</taxon>
        <taxon>Viridiplantae</taxon>
        <taxon>Streptophyta</taxon>
        <taxon>Embryophyta</taxon>
        <taxon>Tracheophyta</taxon>
        <taxon>Spermatophyta</taxon>
        <taxon>Magnoliopsida</taxon>
        <taxon>eudicotyledons</taxon>
        <taxon>Gunneridae</taxon>
        <taxon>Pentapetalae</taxon>
        <taxon>rosids</taxon>
        <taxon>fabids</taxon>
        <taxon>Rosales</taxon>
        <taxon>Rosaceae</taxon>
        <taxon>Rosoideae</taxon>
        <taxon>Rosoideae incertae sedis</taxon>
        <taxon>Rubus</taxon>
    </lineage>
</organism>